<dbReference type="PANTHER" id="PTHR35399:SF4">
    <property type="entry name" value="MEMBRANE PROTEIN"/>
    <property type="match status" value="1"/>
</dbReference>
<evidence type="ECO:0008006" key="4">
    <source>
        <dbReference type="Google" id="ProtNLM"/>
    </source>
</evidence>
<comment type="caution">
    <text evidence="2">The sequence shown here is derived from an EMBL/GenBank/DDBJ whole genome shotgun (WGS) entry which is preliminary data.</text>
</comment>
<reference evidence="2" key="1">
    <citation type="submission" date="2021-01" db="EMBL/GenBank/DDBJ databases">
        <title>Whole genome shotgun sequence of Dactylosporangium siamense NBRC 106093.</title>
        <authorList>
            <person name="Komaki H."/>
            <person name="Tamura T."/>
        </authorList>
    </citation>
    <scope>NUCLEOTIDE SEQUENCE</scope>
    <source>
        <strain evidence="2">NBRC 106093</strain>
    </source>
</reference>
<dbReference type="Proteomes" id="UP000660611">
    <property type="component" value="Unassembled WGS sequence"/>
</dbReference>
<dbReference type="EMBL" id="BONQ01000106">
    <property type="protein sequence ID" value="GIG48546.1"/>
    <property type="molecule type" value="Genomic_DNA"/>
</dbReference>
<protein>
    <recommendedName>
        <fullName evidence="4">DUF839 domain-containing protein</fullName>
    </recommendedName>
</protein>
<gene>
    <name evidence="2" type="ORF">Dsi01nite_065870</name>
</gene>
<organism evidence="2 3">
    <name type="scientific">Dactylosporangium siamense</name>
    <dbReference type="NCBI Taxonomy" id="685454"/>
    <lineage>
        <taxon>Bacteria</taxon>
        <taxon>Bacillati</taxon>
        <taxon>Actinomycetota</taxon>
        <taxon>Actinomycetes</taxon>
        <taxon>Micromonosporales</taxon>
        <taxon>Micromonosporaceae</taxon>
        <taxon>Dactylosporangium</taxon>
    </lineage>
</organism>
<evidence type="ECO:0000313" key="2">
    <source>
        <dbReference type="EMBL" id="GIG48546.1"/>
    </source>
</evidence>
<dbReference type="InterPro" id="IPR008557">
    <property type="entry name" value="PhoX"/>
</dbReference>
<accession>A0A919PSH7</accession>
<dbReference type="Pfam" id="PF05787">
    <property type="entry name" value="PhoX"/>
    <property type="match status" value="1"/>
</dbReference>
<evidence type="ECO:0000256" key="1">
    <source>
        <dbReference type="SAM" id="MobiDB-lite"/>
    </source>
</evidence>
<dbReference type="SUPFAM" id="SSF63825">
    <property type="entry name" value="YWTD domain"/>
    <property type="match status" value="1"/>
</dbReference>
<dbReference type="PROSITE" id="PS51318">
    <property type="entry name" value="TAT"/>
    <property type="match status" value="1"/>
</dbReference>
<keyword evidence="3" id="KW-1185">Reference proteome</keyword>
<dbReference type="InterPro" id="IPR006311">
    <property type="entry name" value="TAT_signal"/>
</dbReference>
<sequence length="501" mass="52773">MTVSRRQILSGGAAAGVGLTVAGVLPTLAEPAAAHEEHRPGGGASSGGRPFPPLKDDPNGILALPEGFTYNIVTREGSTELSGGQGKTPGYHDGAGVVAAGHNKLTIIQNHELSPNLSAFGVPHIAGTVYDPGAINAGGCTVITTDGQGRRTGEWVGISGTVRNCAGGVTPWGTWLTCEETTINAGATWTAGGQTGTYEKNHGYVFEVLQAESGKQIPKPIKAFGRYDHEALAIDPDLRHVYLSEDASSPNGLFYRWSSTDGKRLGLGIANTLSDSAGKLEAMQIRLDDGSILPDVAYLTSAQIGRPFKVTWIEVPDREATTKPVRTQFADGTVTRGKKFEGVWSTRKGCYIVNSFAFGANDLPADATKHDGMVWFYDYSDQTITLVSYFPHNAAAEGEGPAPKYADLTFDGPDNVTVTPWGTLVLAEDGVRASHVLSSVPGGPTYAIARNMLSNGTSNGSPTYSEFTGPTFSPDGKVLFVNIQVPGITLAITGPWGRYLG</sequence>
<dbReference type="AlphaFoldDB" id="A0A919PSH7"/>
<name>A0A919PSH7_9ACTN</name>
<dbReference type="PANTHER" id="PTHR35399">
    <property type="entry name" value="SLR8030 PROTEIN"/>
    <property type="match status" value="1"/>
</dbReference>
<evidence type="ECO:0000313" key="3">
    <source>
        <dbReference type="Proteomes" id="UP000660611"/>
    </source>
</evidence>
<feature type="region of interest" description="Disordered" evidence="1">
    <location>
        <begin position="33"/>
        <end position="58"/>
    </location>
</feature>
<proteinExistence type="predicted"/>
<dbReference type="RefSeq" id="WP_203850252.1">
    <property type="nucleotide sequence ID" value="NZ_BAAAVW010000003.1"/>
</dbReference>